<sequence>MSPTAVRERTPPSRGRWFAVLAVALAVAGAAFVALGIWQLQRMQWKRELIERVESRVGAPPVAMPARARWPAVDAEGHEYQRAQVSGEYLPGAEVRTQALTELGAGSWVLTALRTGQGDIVFVNRGFVPTGAEHAAAPTGPISTTGLLRLSEPRGGFLRRNDAAAGRWYARDVQAISRALGLPAASTAPFFIDAERTGPQPDWPRAGMTVVRFRDPHLTYALTWFALAALTAWAGLRLRRLDRVDAGRRADEETDT</sequence>
<comment type="caution">
    <text evidence="7">The sequence shown here is derived from an EMBL/GenBank/DDBJ whole genome shotgun (WGS) entry which is preliminary data.</text>
</comment>
<comment type="similarity">
    <text evidence="2 6">Belongs to the SURF1 family.</text>
</comment>
<dbReference type="CDD" id="cd06662">
    <property type="entry name" value="SURF1"/>
    <property type="match status" value="1"/>
</dbReference>
<dbReference type="Pfam" id="PF02104">
    <property type="entry name" value="SURF1"/>
    <property type="match status" value="1"/>
</dbReference>
<keyword evidence="6" id="KW-1003">Cell membrane</keyword>
<protein>
    <recommendedName>
        <fullName evidence="6">SURF1-like protein</fullName>
    </recommendedName>
</protein>
<organism evidence="7 8">
    <name type="scientific">Cognatilysobacter bugurensis</name>
    <dbReference type="NCBI Taxonomy" id="543356"/>
    <lineage>
        <taxon>Bacteria</taxon>
        <taxon>Pseudomonadati</taxon>
        <taxon>Pseudomonadota</taxon>
        <taxon>Gammaproteobacteria</taxon>
        <taxon>Lysobacterales</taxon>
        <taxon>Lysobacteraceae</taxon>
        <taxon>Cognatilysobacter</taxon>
    </lineage>
</organism>
<dbReference type="InterPro" id="IPR002994">
    <property type="entry name" value="Surf1/Shy1"/>
</dbReference>
<reference evidence="7" key="2">
    <citation type="submission" date="2020-09" db="EMBL/GenBank/DDBJ databases">
        <authorList>
            <person name="Sun Q."/>
            <person name="Kim S."/>
        </authorList>
    </citation>
    <scope>NUCLEOTIDE SEQUENCE</scope>
    <source>
        <strain evidence="7">KCTC 23077</strain>
    </source>
</reference>
<evidence type="ECO:0000256" key="1">
    <source>
        <dbReference type="ARBA" id="ARBA00004370"/>
    </source>
</evidence>
<dbReference type="PANTHER" id="PTHR23427">
    <property type="entry name" value="SURFEIT LOCUS PROTEIN"/>
    <property type="match status" value="1"/>
</dbReference>
<evidence type="ECO:0000256" key="3">
    <source>
        <dbReference type="ARBA" id="ARBA00022692"/>
    </source>
</evidence>
<evidence type="ECO:0000256" key="4">
    <source>
        <dbReference type="ARBA" id="ARBA00022989"/>
    </source>
</evidence>
<keyword evidence="5 6" id="KW-0472">Membrane</keyword>
<dbReference type="AlphaFoldDB" id="A0A918SVM2"/>
<dbReference type="PANTHER" id="PTHR23427:SF2">
    <property type="entry name" value="SURFEIT LOCUS PROTEIN 1"/>
    <property type="match status" value="1"/>
</dbReference>
<keyword evidence="4 6" id="KW-1133">Transmembrane helix</keyword>
<dbReference type="GO" id="GO:0005886">
    <property type="term" value="C:plasma membrane"/>
    <property type="evidence" value="ECO:0007669"/>
    <property type="project" value="UniProtKB-SubCell"/>
</dbReference>
<keyword evidence="8" id="KW-1185">Reference proteome</keyword>
<dbReference type="EMBL" id="BMYD01000001">
    <property type="protein sequence ID" value="GHA73266.1"/>
    <property type="molecule type" value="Genomic_DNA"/>
</dbReference>
<gene>
    <name evidence="7" type="ORF">GCM10007067_07410</name>
</gene>
<name>A0A918SVM2_9GAMM</name>
<accession>A0A918SVM2</accession>
<proteinExistence type="inferred from homology"/>
<dbReference type="PROSITE" id="PS50895">
    <property type="entry name" value="SURF1"/>
    <property type="match status" value="1"/>
</dbReference>
<reference evidence="7" key="1">
    <citation type="journal article" date="2014" name="Int. J. Syst. Evol. Microbiol.">
        <title>Complete genome sequence of Corynebacterium casei LMG S-19264T (=DSM 44701T), isolated from a smear-ripened cheese.</title>
        <authorList>
            <consortium name="US DOE Joint Genome Institute (JGI-PGF)"/>
            <person name="Walter F."/>
            <person name="Albersmeier A."/>
            <person name="Kalinowski J."/>
            <person name="Ruckert C."/>
        </authorList>
    </citation>
    <scope>NUCLEOTIDE SEQUENCE</scope>
    <source>
        <strain evidence="7">KCTC 23077</strain>
    </source>
</reference>
<evidence type="ECO:0000313" key="7">
    <source>
        <dbReference type="EMBL" id="GHA73266.1"/>
    </source>
</evidence>
<evidence type="ECO:0000313" key="8">
    <source>
        <dbReference type="Proteomes" id="UP000646426"/>
    </source>
</evidence>
<dbReference type="RefSeq" id="WP_189453429.1">
    <property type="nucleotide sequence ID" value="NZ_BMYD01000001.1"/>
</dbReference>
<evidence type="ECO:0000256" key="2">
    <source>
        <dbReference type="ARBA" id="ARBA00007165"/>
    </source>
</evidence>
<keyword evidence="3 6" id="KW-0812">Transmembrane</keyword>
<evidence type="ECO:0000256" key="6">
    <source>
        <dbReference type="RuleBase" id="RU363076"/>
    </source>
</evidence>
<comment type="subcellular location">
    <subcellularLocation>
        <location evidence="6">Cell membrane</location>
        <topology evidence="6">Multi-pass membrane protein</topology>
    </subcellularLocation>
    <subcellularLocation>
        <location evidence="1">Membrane</location>
    </subcellularLocation>
</comment>
<feature type="transmembrane region" description="Helical" evidence="6">
    <location>
        <begin position="17"/>
        <end position="38"/>
    </location>
</feature>
<evidence type="ECO:0000256" key="5">
    <source>
        <dbReference type="ARBA" id="ARBA00023136"/>
    </source>
</evidence>
<dbReference type="InterPro" id="IPR045214">
    <property type="entry name" value="Surf1/Surf4"/>
</dbReference>
<feature type="transmembrane region" description="Helical" evidence="6">
    <location>
        <begin position="218"/>
        <end position="236"/>
    </location>
</feature>
<dbReference type="Proteomes" id="UP000646426">
    <property type="component" value="Unassembled WGS sequence"/>
</dbReference>